<dbReference type="InterPro" id="IPR058594">
    <property type="entry name" value="PB1-like_dom_pln"/>
</dbReference>
<organism evidence="3 4">
    <name type="scientific">Stylosanthes scabra</name>
    <dbReference type="NCBI Taxonomy" id="79078"/>
    <lineage>
        <taxon>Eukaryota</taxon>
        <taxon>Viridiplantae</taxon>
        <taxon>Streptophyta</taxon>
        <taxon>Embryophyta</taxon>
        <taxon>Tracheophyta</taxon>
        <taxon>Spermatophyta</taxon>
        <taxon>Magnoliopsida</taxon>
        <taxon>eudicotyledons</taxon>
        <taxon>Gunneridae</taxon>
        <taxon>Pentapetalae</taxon>
        <taxon>rosids</taxon>
        <taxon>fabids</taxon>
        <taxon>Fabales</taxon>
        <taxon>Fabaceae</taxon>
        <taxon>Papilionoideae</taxon>
        <taxon>50 kb inversion clade</taxon>
        <taxon>dalbergioids sensu lato</taxon>
        <taxon>Dalbergieae</taxon>
        <taxon>Pterocarpus clade</taxon>
        <taxon>Stylosanthes</taxon>
    </lineage>
</organism>
<dbReference type="Pfam" id="PF26130">
    <property type="entry name" value="PB1-like"/>
    <property type="match status" value="1"/>
</dbReference>
<feature type="region of interest" description="Disordered" evidence="1">
    <location>
        <begin position="88"/>
        <end position="150"/>
    </location>
</feature>
<evidence type="ECO:0000259" key="2">
    <source>
        <dbReference type="Pfam" id="PF26130"/>
    </source>
</evidence>
<dbReference type="EMBL" id="JASCZI010151077">
    <property type="protein sequence ID" value="MED6168855.1"/>
    <property type="molecule type" value="Genomic_DNA"/>
</dbReference>
<accession>A0ABU6V5D6</accession>
<reference evidence="3 4" key="1">
    <citation type="journal article" date="2023" name="Plants (Basel)">
        <title>Bridging the Gap: Combining Genomics and Transcriptomics Approaches to Understand Stylosanthes scabra, an Orphan Legume from the Brazilian Caatinga.</title>
        <authorList>
            <person name="Ferreira-Neto J.R.C."/>
            <person name="da Silva M.D."/>
            <person name="Binneck E."/>
            <person name="de Melo N.F."/>
            <person name="da Silva R.H."/>
            <person name="de Melo A.L.T.M."/>
            <person name="Pandolfi V."/>
            <person name="Bustamante F.O."/>
            <person name="Brasileiro-Vidal A.C."/>
            <person name="Benko-Iseppon A.M."/>
        </authorList>
    </citation>
    <scope>NUCLEOTIDE SEQUENCE [LARGE SCALE GENOMIC DNA]</scope>
    <source>
        <tissue evidence="3">Leaves</tissue>
    </source>
</reference>
<evidence type="ECO:0000313" key="3">
    <source>
        <dbReference type="EMBL" id="MED6168855.1"/>
    </source>
</evidence>
<proteinExistence type="predicted"/>
<keyword evidence="4" id="KW-1185">Reference proteome</keyword>
<feature type="compositionally biased region" description="Basic residues" evidence="1">
    <location>
        <begin position="123"/>
        <end position="133"/>
    </location>
</feature>
<protein>
    <recommendedName>
        <fullName evidence="2">PB1-like domain-containing protein</fullName>
    </recommendedName>
</protein>
<dbReference type="Proteomes" id="UP001341840">
    <property type="component" value="Unassembled WGS sequence"/>
</dbReference>
<evidence type="ECO:0000313" key="4">
    <source>
        <dbReference type="Proteomes" id="UP001341840"/>
    </source>
</evidence>
<name>A0ABU6V5D6_9FABA</name>
<sequence>MDIDLVCLPDLEQLLEDLWFQKYEKLLWHDLSVPDLDDGLHELKGDAGINEMRGATLNYNGPKEFHIYVVHVVDTPVPVENFVDLEGLDSSDSYESAEDEAYKPPPPEYKDADSKSQHEILRSKKKKEVRVKAPKNTMPPTYGKDEATHN</sequence>
<feature type="domain" description="PB1-like" evidence="2">
    <location>
        <begin position="1"/>
        <end position="71"/>
    </location>
</feature>
<gene>
    <name evidence="3" type="ORF">PIB30_015473</name>
</gene>
<comment type="caution">
    <text evidence="3">The sequence shown here is derived from an EMBL/GenBank/DDBJ whole genome shotgun (WGS) entry which is preliminary data.</text>
</comment>
<feature type="compositionally biased region" description="Basic and acidic residues" evidence="1">
    <location>
        <begin position="108"/>
        <end position="122"/>
    </location>
</feature>
<evidence type="ECO:0000256" key="1">
    <source>
        <dbReference type="SAM" id="MobiDB-lite"/>
    </source>
</evidence>